<dbReference type="AlphaFoldDB" id="V2WUR0"/>
<dbReference type="EMBL" id="AWSO01000430">
    <property type="protein sequence ID" value="ESK90598.1"/>
    <property type="molecule type" value="Genomic_DNA"/>
</dbReference>
<evidence type="ECO:0000313" key="2">
    <source>
        <dbReference type="Proteomes" id="UP000017559"/>
    </source>
</evidence>
<sequence>MRHLPNIQILQHISPPIHLPTTIISQLHPNPVSTAMEMFPNASQLVIEGENSFNNIRGDQVNQTFTLNLANGVPVKCTEYDEFVYVKRGNLITLEELSSVDMREWEDGEDGESPRHEISARKRVYKVKLHGVQSEFTAVIYEGEDASTFWKRDFQCFSRTQDPRWVQLFGLNQSNIPALIFHHELIPVGQFYKANSFWKDVYISHLVACGDVITRTGTAPRSRPGQGIRSGCLWLDTRGFLCNGPIGLYTPVIPDVVEPITVPPTADMLSEETAFKYFLNNHGPRMDSFILGLAEFLQYRSDTRIHICNGQILEICTVFGRRFHETLPGLASLCRNAHPVDIMGRLRFDTIYQDPLQEVAHRPRGSGSWGWRCWLNGCPMPQTVLEGGLTRFDLDTTLNEGQSIHVEAQFESNMSLVWLAQAPRVTDNEEHCYMVRPPVLVLKSGKISYEEEAVINDTNQPLYLFVYRPPSTISELIEWRDGYHTHYWSFDEAGQSKLQNLPAKEHPQHELPYLKVVSDGFDDISLYSWPMYLYEAIRNWQVARGFDPTTANFARHMNYPELEVIGAGRGEEQLEEIVEAPAPFHELGLETLIPVNERGRAQFPVIGDPENESPKKLRVIYGDFMKVIWYQAGYTGPVRYDSIEKSPTDYYDMALLPTHLKIQDPVTKGGWILDLVAHFTTNFSACSKRVFALRPAGMHDNIVGPGKISPLSPCSDSDTEGVEGLKEAVEDERGQDGVATGHAVKAPWMSANPTSSHQTTRAAITEFWQQKWSRKRKKRMACTCLSEGVE</sequence>
<protein>
    <submittedName>
        <fullName evidence="1">Uncharacterized protein</fullName>
    </submittedName>
</protein>
<dbReference type="OrthoDB" id="10669018at2759"/>
<dbReference type="KEGG" id="mrr:Moror_4234"/>
<gene>
    <name evidence="1" type="ORF">Moror_4234</name>
</gene>
<evidence type="ECO:0000313" key="1">
    <source>
        <dbReference type="EMBL" id="ESK90598.1"/>
    </source>
</evidence>
<keyword evidence="2" id="KW-1185">Reference proteome</keyword>
<dbReference type="Proteomes" id="UP000017559">
    <property type="component" value="Unassembled WGS sequence"/>
</dbReference>
<reference evidence="1 2" key="1">
    <citation type="journal article" date="2014" name="BMC Genomics">
        <title>Genome and secretome analysis of the hemibiotrophic fungal pathogen, Moniliophthora roreri, which causes frosty pod rot disease of cacao: mechanisms of the biotrophic and necrotrophic phases.</title>
        <authorList>
            <person name="Meinhardt L.W."/>
            <person name="Costa G.G.L."/>
            <person name="Thomazella D.P.T."/>
            <person name="Teixeira P.J.P.L."/>
            <person name="Carazzolle M.F."/>
            <person name="Schuster S.C."/>
            <person name="Carlson J.E."/>
            <person name="Guiltinan M.J."/>
            <person name="Mieczkowski P."/>
            <person name="Farmer A."/>
            <person name="Ramaraj T."/>
            <person name="Crozier J."/>
            <person name="Davis R.E."/>
            <person name="Shao J."/>
            <person name="Melnick R.L."/>
            <person name="Pereira G.A.G."/>
            <person name="Bailey B.A."/>
        </authorList>
    </citation>
    <scope>NUCLEOTIDE SEQUENCE [LARGE SCALE GENOMIC DNA]</scope>
    <source>
        <strain evidence="1 2">MCA 2997</strain>
    </source>
</reference>
<name>V2WUR0_MONRO</name>
<comment type="caution">
    <text evidence="1">The sequence shown here is derived from an EMBL/GenBank/DDBJ whole genome shotgun (WGS) entry which is preliminary data.</text>
</comment>
<organism evidence="1 2">
    <name type="scientific">Moniliophthora roreri (strain MCA 2997)</name>
    <name type="common">Cocoa frosty pod rot fungus</name>
    <name type="synonym">Crinipellis roreri</name>
    <dbReference type="NCBI Taxonomy" id="1381753"/>
    <lineage>
        <taxon>Eukaryota</taxon>
        <taxon>Fungi</taxon>
        <taxon>Dikarya</taxon>
        <taxon>Basidiomycota</taxon>
        <taxon>Agaricomycotina</taxon>
        <taxon>Agaricomycetes</taxon>
        <taxon>Agaricomycetidae</taxon>
        <taxon>Agaricales</taxon>
        <taxon>Marasmiineae</taxon>
        <taxon>Marasmiaceae</taxon>
        <taxon>Moniliophthora</taxon>
    </lineage>
</organism>
<dbReference type="HOGENOM" id="CLU_355289_0_0_1"/>
<proteinExistence type="predicted"/>
<accession>V2WUR0</accession>